<keyword evidence="9" id="KW-1185">Reference proteome</keyword>
<comment type="subcellular location">
    <subcellularLocation>
        <location evidence="1">Membrane</location>
    </subcellularLocation>
</comment>
<dbReference type="InterPro" id="IPR036286">
    <property type="entry name" value="LexA/Signal_pep-like_sf"/>
</dbReference>
<dbReference type="GO" id="GO:0009003">
    <property type="term" value="F:signal peptidase activity"/>
    <property type="evidence" value="ECO:0007669"/>
    <property type="project" value="UniProtKB-EC"/>
</dbReference>
<evidence type="ECO:0000259" key="7">
    <source>
        <dbReference type="Pfam" id="PF10502"/>
    </source>
</evidence>
<evidence type="ECO:0000313" key="8">
    <source>
        <dbReference type="EMBL" id="MBC5788274.1"/>
    </source>
</evidence>
<dbReference type="Proteomes" id="UP000649151">
    <property type="component" value="Unassembled WGS sequence"/>
</dbReference>
<evidence type="ECO:0000256" key="3">
    <source>
        <dbReference type="ARBA" id="ARBA00022989"/>
    </source>
</evidence>
<evidence type="ECO:0000256" key="6">
    <source>
        <dbReference type="SAM" id="Phobius"/>
    </source>
</evidence>
<feature type="transmembrane region" description="Helical" evidence="6">
    <location>
        <begin position="146"/>
        <end position="165"/>
    </location>
</feature>
<dbReference type="InterPro" id="IPR001733">
    <property type="entry name" value="Peptidase_S26B"/>
</dbReference>
<dbReference type="PANTHER" id="PTHR10806:SF6">
    <property type="entry name" value="SIGNAL PEPTIDASE COMPLEX CATALYTIC SUBUNIT SEC11"/>
    <property type="match status" value="1"/>
</dbReference>
<feature type="domain" description="Peptidase S26" evidence="7">
    <location>
        <begin position="19"/>
        <end position="90"/>
    </location>
</feature>
<keyword evidence="2 6" id="KW-0812">Transmembrane</keyword>
<dbReference type="CDD" id="cd06530">
    <property type="entry name" value="S26_SPase_I"/>
    <property type="match status" value="1"/>
</dbReference>
<sequence>MNKKIKSALKTVGDFLSTFITAIVAIIAIVFVVIKVLGWSMFSVDSPSMSPQYPVDTLVVVQKIEPEKIQVGDVITYVLNEDGILVTHRVVDINHTDKTFITKGDANNTEDAAPVLWGNTVGKVAFGIPWLGKPMRFLTADENRPFVIGAIAILFILSLVWDIVARKNTKKKIDSEKDNSVLSSDHNVSES</sequence>
<keyword evidence="8" id="KW-0378">Hydrolase</keyword>
<dbReference type="SUPFAM" id="SSF51306">
    <property type="entry name" value="LexA/Signal peptidase"/>
    <property type="match status" value="1"/>
</dbReference>
<proteinExistence type="predicted"/>
<dbReference type="EMBL" id="JACOQK010000001">
    <property type="protein sequence ID" value="MBC5788274.1"/>
    <property type="molecule type" value="Genomic_DNA"/>
</dbReference>
<dbReference type="EC" id="3.4.21.89" evidence="5"/>
<keyword evidence="3 6" id="KW-1133">Transmembrane helix</keyword>
<feature type="transmembrane region" description="Helical" evidence="6">
    <location>
        <begin position="12"/>
        <end position="34"/>
    </location>
</feature>
<evidence type="ECO:0000256" key="5">
    <source>
        <dbReference type="NCBIfam" id="TIGR02228"/>
    </source>
</evidence>
<dbReference type="RefSeq" id="WP_186996871.1">
    <property type="nucleotide sequence ID" value="NZ_JACOQK010000001.1"/>
</dbReference>
<comment type="caution">
    <text evidence="8">The sequence shown here is derived from an EMBL/GenBank/DDBJ whole genome shotgun (WGS) entry which is preliminary data.</text>
</comment>
<evidence type="ECO:0000256" key="4">
    <source>
        <dbReference type="ARBA" id="ARBA00023136"/>
    </source>
</evidence>
<gene>
    <name evidence="8" type="ORF">H8Z77_09635</name>
</gene>
<organism evidence="8 9">
    <name type="scientific">Clostridium facile</name>
    <dbReference type="NCBI Taxonomy" id="2763035"/>
    <lineage>
        <taxon>Bacteria</taxon>
        <taxon>Bacillati</taxon>
        <taxon>Bacillota</taxon>
        <taxon>Clostridia</taxon>
        <taxon>Eubacteriales</taxon>
        <taxon>Clostridiaceae</taxon>
        <taxon>Clostridium</taxon>
    </lineage>
</organism>
<evidence type="ECO:0000256" key="2">
    <source>
        <dbReference type="ARBA" id="ARBA00022692"/>
    </source>
</evidence>
<evidence type="ECO:0000313" key="9">
    <source>
        <dbReference type="Proteomes" id="UP000649151"/>
    </source>
</evidence>
<evidence type="ECO:0000256" key="1">
    <source>
        <dbReference type="ARBA" id="ARBA00004370"/>
    </source>
</evidence>
<dbReference type="Pfam" id="PF10502">
    <property type="entry name" value="Peptidase_S26"/>
    <property type="match status" value="1"/>
</dbReference>
<dbReference type="InterPro" id="IPR019533">
    <property type="entry name" value="Peptidase_S26"/>
</dbReference>
<dbReference type="NCBIfam" id="TIGR02228">
    <property type="entry name" value="sigpep_I_arch"/>
    <property type="match status" value="1"/>
</dbReference>
<name>A0ABR7ISZ6_9CLOT</name>
<dbReference type="PANTHER" id="PTHR10806">
    <property type="entry name" value="SIGNAL PEPTIDASE COMPLEX CATALYTIC SUBUNIT SEC11"/>
    <property type="match status" value="1"/>
</dbReference>
<accession>A0ABR7ISZ6</accession>
<protein>
    <recommendedName>
        <fullName evidence="5">Signal peptidase I</fullName>
        <ecNumber evidence="5">3.4.21.89</ecNumber>
    </recommendedName>
</protein>
<reference evidence="8 9" key="1">
    <citation type="submission" date="2020-08" db="EMBL/GenBank/DDBJ databases">
        <title>Genome public.</title>
        <authorList>
            <person name="Liu C."/>
            <person name="Sun Q."/>
        </authorList>
    </citation>
    <scope>NUCLEOTIDE SEQUENCE [LARGE SCALE GENOMIC DNA]</scope>
    <source>
        <strain evidence="8 9">NSJ-27</strain>
    </source>
</reference>
<keyword evidence="4 6" id="KW-0472">Membrane</keyword>